<keyword evidence="3" id="KW-0508">mRNA splicing</keyword>
<evidence type="ECO:0000256" key="4">
    <source>
        <dbReference type="SAM" id="Coils"/>
    </source>
</evidence>
<keyword evidence="1" id="KW-0507">mRNA processing</keyword>
<evidence type="ECO:0000256" key="1">
    <source>
        <dbReference type="ARBA" id="ARBA00022664"/>
    </source>
</evidence>
<dbReference type="Gene3D" id="1.20.120.20">
    <property type="entry name" value="Apolipoprotein"/>
    <property type="match status" value="1"/>
</dbReference>
<organism evidence="5 6">
    <name type="scientific">Alkalimarinus sediminis</name>
    <dbReference type="NCBI Taxonomy" id="1632866"/>
    <lineage>
        <taxon>Bacteria</taxon>
        <taxon>Pseudomonadati</taxon>
        <taxon>Pseudomonadota</taxon>
        <taxon>Gammaproteobacteria</taxon>
        <taxon>Alteromonadales</taxon>
        <taxon>Alteromonadaceae</taxon>
        <taxon>Alkalimarinus</taxon>
    </lineage>
</organism>
<reference evidence="5" key="1">
    <citation type="submission" date="2022-07" db="EMBL/GenBank/DDBJ databases">
        <title>Alkalimarinus sp. nov., isolated from gut of a Alitta virens.</title>
        <authorList>
            <person name="Yang A.I."/>
            <person name="Shin N.-R."/>
        </authorList>
    </citation>
    <scope>NUCLEOTIDE SEQUENCE</scope>
    <source>
        <strain evidence="5">FA028</strain>
    </source>
</reference>
<dbReference type="KEGG" id="asem:NNL22_02610"/>
<proteinExistence type="predicted"/>
<name>A0A9E8HIX9_9ALTE</name>
<accession>A0A9E8HIX9</accession>
<keyword evidence="2" id="KW-0747">Spliceosome</keyword>
<feature type="coiled-coil region" evidence="4">
    <location>
        <begin position="1"/>
        <end position="57"/>
    </location>
</feature>
<gene>
    <name evidence="5" type="ORF">NNL22_02610</name>
</gene>
<evidence type="ECO:0000313" key="6">
    <source>
        <dbReference type="Proteomes" id="UP001164472"/>
    </source>
</evidence>
<protein>
    <submittedName>
        <fullName evidence="5">Pre-mRNA-splicing factor SPF27 family protein</fullName>
    </submittedName>
</protein>
<dbReference type="GO" id="GO:0008380">
    <property type="term" value="P:RNA splicing"/>
    <property type="evidence" value="ECO:0007669"/>
    <property type="project" value="UniProtKB-KW"/>
</dbReference>
<keyword evidence="6" id="KW-1185">Reference proteome</keyword>
<dbReference type="InterPro" id="IPR008409">
    <property type="entry name" value="SPF27"/>
</dbReference>
<keyword evidence="4" id="KW-0175">Coiled coil</keyword>
<evidence type="ECO:0000313" key="5">
    <source>
        <dbReference type="EMBL" id="UZW75510.1"/>
    </source>
</evidence>
<evidence type="ECO:0000256" key="3">
    <source>
        <dbReference type="ARBA" id="ARBA00023187"/>
    </source>
</evidence>
<dbReference type="GO" id="GO:0006397">
    <property type="term" value="P:mRNA processing"/>
    <property type="evidence" value="ECO:0007669"/>
    <property type="project" value="UniProtKB-KW"/>
</dbReference>
<evidence type="ECO:0000256" key="2">
    <source>
        <dbReference type="ARBA" id="ARBA00022728"/>
    </source>
</evidence>
<dbReference type="EMBL" id="CP101527">
    <property type="protein sequence ID" value="UZW75510.1"/>
    <property type="molecule type" value="Genomic_DNA"/>
</dbReference>
<dbReference type="AlphaFoldDB" id="A0A9E8HIX9"/>
<dbReference type="Proteomes" id="UP001164472">
    <property type="component" value="Chromosome"/>
</dbReference>
<dbReference type="Pfam" id="PF05700">
    <property type="entry name" value="BCAS2"/>
    <property type="match status" value="1"/>
</dbReference>
<sequence length="87" mass="10026">MTTLHDELKSVSDAIKQQRDEINLQLHLAKGEVKDDLEDLEEKWRQLMDKMSEISQEAESAGRDILESAKELGTQIKEGYERIKAKI</sequence>
<dbReference type="RefSeq" id="WP_251810666.1">
    <property type="nucleotide sequence ID" value="NZ_CP101527.1"/>
</dbReference>